<name>A0ABQ3K009_9DEIO</name>
<accession>A0ABQ3K009</accession>
<evidence type="ECO:0000256" key="1">
    <source>
        <dbReference type="SAM" id="Phobius"/>
    </source>
</evidence>
<gene>
    <name evidence="2" type="ORF">GCM10017783_06970</name>
</gene>
<keyword evidence="1" id="KW-1133">Transmembrane helix</keyword>
<proteinExistence type="predicted"/>
<reference evidence="3" key="1">
    <citation type="journal article" date="2019" name="Int. J. Syst. Evol. Microbiol.">
        <title>The Global Catalogue of Microorganisms (GCM) 10K type strain sequencing project: providing services to taxonomists for standard genome sequencing and annotation.</title>
        <authorList>
            <consortium name="The Broad Institute Genomics Platform"/>
            <consortium name="The Broad Institute Genome Sequencing Center for Infectious Disease"/>
            <person name="Wu L."/>
            <person name="Ma J."/>
        </authorList>
    </citation>
    <scope>NUCLEOTIDE SEQUENCE [LARGE SCALE GENOMIC DNA]</scope>
    <source>
        <strain evidence="3">CGMCC 1.18439</strain>
    </source>
</reference>
<feature type="transmembrane region" description="Helical" evidence="1">
    <location>
        <begin position="103"/>
        <end position="122"/>
    </location>
</feature>
<comment type="caution">
    <text evidence="2">The sequence shown here is derived from an EMBL/GenBank/DDBJ whole genome shotgun (WGS) entry which is preliminary data.</text>
</comment>
<keyword evidence="1" id="KW-0472">Membrane</keyword>
<keyword evidence="3" id="KW-1185">Reference proteome</keyword>
<evidence type="ECO:0000313" key="3">
    <source>
        <dbReference type="Proteomes" id="UP000632154"/>
    </source>
</evidence>
<sequence>MRRSLAATLGAVLRLAFWLTALLLLPLGLGLYWLPQETADLLGASPLWLVRGAGALLTAWSLGLLYAGYRTDPTGRVNLVSGNLLLAATLGAAALRLDLPSEITVLALSALLLAFGLVGLLARPPAVAAQPASVRDAAVRDEAVPHD</sequence>
<dbReference type="Proteomes" id="UP000632154">
    <property type="component" value="Unassembled WGS sequence"/>
</dbReference>
<evidence type="ECO:0000313" key="2">
    <source>
        <dbReference type="EMBL" id="GHF97686.1"/>
    </source>
</evidence>
<feature type="transmembrane region" description="Helical" evidence="1">
    <location>
        <begin position="12"/>
        <end position="34"/>
    </location>
</feature>
<organism evidence="2 3">
    <name type="scientific">Deinococcus piscis</name>
    <dbReference type="NCBI Taxonomy" id="394230"/>
    <lineage>
        <taxon>Bacteria</taxon>
        <taxon>Thermotogati</taxon>
        <taxon>Deinococcota</taxon>
        <taxon>Deinococci</taxon>
        <taxon>Deinococcales</taxon>
        <taxon>Deinococcaceae</taxon>
        <taxon>Deinococcus</taxon>
    </lineage>
</organism>
<dbReference type="EMBL" id="BNAL01000005">
    <property type="protein sequence ID" value="GHF97686.1"/>
    <property type="molecule type" value="Genomic_DNA"/>
</dbReference>
<feature type="transmembrane region" description="Helical" evidence="1">
    <location>
        <begin position="46"/>
        <end position="67"/>
    </location>
</feature>
<feature type="transmembrane region" description="Helical" evidence="1">
    <location>
        <begin position="79"/>
        <end position="97"/>
    </location>
</feature>
<keyword evidence="1" id="KW-0812">Transmembrane</keyword>
<protein>
    <submittedName>
        <fullName evidence="2">Uncharacterized protein</fullName>
    </submittedName>
</protein>